<feature type="domain" description="LITAF" evidence="9">
    <location>
        <begin position="85"/>
        <end position="169"/>
    </location>
</feature>
<dbReference type="EMBL" id="BT074740">
    <property type="protein sequence ID" value="ACO09164.1"/>
    <property type="molecule type" value="mRNA"/>
</dbReference>
<evidence type="ECO:0000256" key="4">
    <source>
        <dbReference type="ARBA" id="ARBA00005975"/>
    </source>
</evidence>
<protein>
    <submittedName>
        <fullName evidence="10">Lipopolysaccharide-induced tumor necrosis factor-alpha factor homolog</fullName>
    </submittedName>
</protein>
<keyword evidence="6" id="KW-0862">Zinc</keyword>
<proteinExistence type="evidence at transcript level"/>
<dbReference type="GO" id="GO:0098560">
    <property type="term" value="C:cytoplasmic side of late endosome membrane"/>
    <property type="evidence" value="ECO:0007669"/>
    <property type="project" value="TreeGrafter"/>
</dbReference>
<dbReference type="SMART" id="SM00714">
    <property type="entry name" value="LITAF"/>
    <property type="match status" value="1"/>
</dbReference>
<reference evidence="10" key="1">
    <citation type="submission" date="2009-03" db="EMBL/GenBank/DDBJ databases">
        <title>Osmerus mordax full-length cDNAs.</title>
        <authorList>
            <person name="von Schalburg K."/>
            <person name="Leong J."/>
            <person name="Cooper G."/>
            <person name="Davidson W.S."/>
            <person name="Koop B.F."/>
        </authorList>
    </citation>
    <scope>NUCLEOTIDE SEQUENCE</scope>
    <source>
        <tissue evidence="10">Brain</tissue>
    </source>
</reference>
<comment type="similarity">
    <text evidence="4">Belongs to the CDIP1/LITAF family.</text>
</comment>
<evidence type="ECO:0000259" key="9">
    <source>
        <dbReference type="PROSITE" id="PS51837"/>
    </source>
</evidence>
<feature type="transmembrane region" description="Helical" evidence="8">
    <location>
        <begin position="123"/>
        <end position="147"/>
    </location>
</feature>
<dbReference type="GO" id="GO:0008270">
    <property type="term" value="F:zinc ion binding"/>
    <property type="evidence" value="ECO:0007669"/>
    <property type="project" value="TreeGrafter"/>
</dbReference>
<evidence type="ECO:0000256" key="7">
    <source>
        <dbReference type="ARBA" id="ARBA00023136"/>
    </source>
</evidence>
<dbReference type="GO" id="GO:0098574">
    <property type="term" value="C:cytoplasmic side of lysosomal membrane"/>
    <property type="evidence" value="ECO:0007669"/>
    <property type="project" value="TreeGrafter"/>
</dbReference>
<evidence type="ECO:0000256" key="6">
    <source>
        <dbReference type="ARBA" id="ARBA00022833"/>
    </source>
</evidence>
<dbReference type="GO" id="GO:0005634">
    <property type="term" value="C:nucleus"/>
    <property type="evidence" value="ECO:0007669"/>
    <property type="project" value="TreeGrafter"/>
</dbReference>
<organism evidence="10">
    <name type="scientific">Osmerus mordax</name>
    <name type="common">Rainbow smelt</name>
    <name type="synonym">Atherina mordax</name>
    <dbReference type="NCBI Taxonomy" id="8014"/>
    <lineage>
        <taxon>Eukaryota</taxon>
        <taxon>Metazoa</taxon>
        <taxon>Chordata</taxon>
        <taxon>Craniata</taxon>
        <taxon>Vertebrata</taxon>
        <taxon>Euteleostomi</taxon>
        <taxon>Actinopterygii</taxon>
        <taxon>Neopterygii</taxon>
        <taxon>Teleostei</taxon>
        <taxon>Stomiati</taxon>
        <taxon>Osmeriformes</taxon>
        <taxon>Osmeridae</taxon>
        <taxon>Osmerus</taxon>
    </lineage>
</organism>
<gene>
    <name evidence="10" type="primary">LITAF</name>
</gene>
<accession>C1BJG1</accession>
<dbReference type="PANTHER" id="PTHR23292:SF45">
    <property type="entry name" value="LIPOPOLYSACCHARIDE-INDUCED TUMOR NECROSIS FACTOR-ALPHA FACTOR HOMOLOG"/>
    <property type="match status" value="1"/>
</dbReference>
<evidence type="ECO:0000256" key="3">
    <source>
        <dbReference type="ARBA" id="ARBA00004630"/>
    </source>
</evidence>
<dbReference type="InterPro" id="IPR037519">
    <property type="entry name" value="LITAF_fam"/>
</dbReference>
<dbReference type="PANTHER" id="PTHR23292">
    <property type="entry name" value="LIPOPOLYSACCHARIDE-INDUCED TUMOR NECROSIS FACTOR-ALPHA FACTOR"/>
    <property type="match status" value="1"/>
</dbReference>
<dbReference type="InterPro" id="IPR006629">
    <property type="entry name" value="LITAF"/>
</dbReference>
<evidence type="ECO:0000256" key="1">
    <source>
        <dbReference type="ARBA" id="ARBA00004125"/>
    </source>
</evidence>
<evidence type="ECO:0000256" key="5">
    <source>
        <dbReference type="ARBA" id="ARBA00022723"/>
    </source>
</evidence>
<evidence type="ECO:0000256" key="2">
    <source>
        <dbReference type="ARBA" id="ARBA00004414"/>
    </source>
</evidence>
<name>C1BJG1_OSMMO</name>
<dbReference type="PROSITE" id="PS51837">
    <property type="entry name" value="LITAF"/>
    <property type="match status" value="1"/>
</dbReference>
<keyword evidence="8" id="KW-1133">Transmembrane helix</keyword>
<evidence type="ECO:0000313" key="10">
    <source>
        <dbReference type="EMBL" id="ACO09164.1"/>
    </source>
</evidence>
<comment type="subcellular location">
    <subcellularLocation>
        <location evidence="1">Endosome membrane</location>
        <topology evidence="1">Peripheral membrane protein</topology>
        <orientation evidence="1">Cytoplasmic side</orientation>
    </subcellularLocation>
    <subcellularLocation>
        <location evidence="2">Late endosome membrane</location>
    </subcellularLocation>
    <subcellularLocation>
        <location evidence="3">Lysosome membrane</location>
        <topology evidence="3">Peripheral membrane protein</topology>
        <orientation evidence="3">Cytoplasmic side</orientation>
    </subcellularLocation>
</comment>
<keyword evidence="8" id="KW-0812">Transmembrane</keyword>
<evidence type="ECO:0000256" key="8">
    <source>
        <dbReference type="SAM" id="Phobius"/>
    </source>
</evidence>
<sequence>MASAPPLETADLASVNMTSAPPLDTAVFGGHLQPPSYEESMTPQYTYGPGLPPAYTKMAHQQYPTQVHSQAYPPAHSPISPIMSVQTIYVQPGVVYGDLPVHTHCPACAQMVVTRLERIPGTMAWLTCAGLFIFGCIYGCCLIPFCLDGLKDVTHRCPNCSKPLGVYKRL</sequence>
<keyword evidence="7 8" id="KW-0472">Membrane</keyword>
<keyword evidence="5" id="KW-0479">Metal-binding</keyword>
<dbReference type="Pfam" id="PF10601">
    <property type="entry name" value="zf-LITAF-like"/>
    <property type="match status" value="1"/>
</dbReference>
<dbReference type="AlphaFoldDB" id="C1BJG1"/>